<dbReference type="Pfam" id="PF01866">
    <property type="entry name" value="Diphthamide_syn"/>
    <property type="match status" value="1"/>
</dbReference>
<dbReference type="InterPro" id="IPR042263">
    <property type="entry name" value="DPH1/DPH2_1"/>
</dbReference>
<dbReference type="Gene3D" id="3.40.50.11860">
    <property type="entry name" value="Diphthamide synthesis DPH1/DPH2 domain 3"/>
    <property type="match status" value="1"/>
</dbReference>
<dbReference type="FunFam" id="3.40.50.11860:FF:000001">
    <property type="entry name" value="2-(3-amino-3-carboxypropyl)histidine synthase subunit 2"/>
    <property type="match status" value="1"/>
</dbReference>
<comment type="similarity">
    <text evidence="3 9">Belongs to the DPH1/DPH2 family. DPH2 subfamily.</text>
</comment>
<dbReference type="NCBIfam" id="TIGR00322">
    <property type="entry name" value="diphth2_R"/>
    <property type="match status" value="1"/>
</dbReference>
<evidence type="ECO:0000256" key="9">
    <source>
        <dbReference type="RuleBase" id="RU364133"/>
    </source>
</evidence>
<dbReference type="EnsemblMetazoa" id="XM_019993893.1">
    <property type="protein sequence ID" value="XP_019849452.1"/>
    <property type="gene ID" value="LOC100636022"/>
</dbReference>
<evidence type="ECO:0000256" key="3">
    <source>
        <dbReference type="ARBA" id="ARBA00006179"/>
    </source>
</evidence>
<feature type="region of interest" description="Disordered" evidence="10">
    <location>
        <begin position="452"/>
        <end position="477"/>
    </location>
</feature>
<dbReference type="SFLD" id="SFLDF00408">
    <property type="entry name" value="Diphthamide_biosynthesis_famil"/>
    <property type="match status" value="1"/>
</dbReference>
<evidence type="ECO:0000256" key="10">
    <source>
        <dbReference type="SAM" id="MobiDB-lite"/>
    </source>
</evidence>
<dbReference type="Proteomes" id="UP000007879">
    <property type="component" value="Unassembled WGS sequence"/>
</dbReference>
<keyword evidence="5 9" id="KW-0479">Metal-binding</keyword>
<reference evidence="12" key="1">
    <citation type="journal article" date="2010" name="Nature">
        <title>The Amphimedon queenslandica genome and the evolution of animal complexity.</title>
        <authorList>
            <person name="Srivastava M."/>
            <person name="Simakov O."/>
            <person name="Chapman J."/>
            <person name="Fahey B."/>
            <person name="Gauthier M.E."/>
            <person name="Mitros T."/>
            <person name="Richards G.S."/>
            <person name="Conaco C."/>
            <person name="Dacre M."/>
            <person name="Hellsten U."/>
            <person name="Larroux C."/>
            <person name="Putnam N.H."/>
            <person name="Stanke M."/>
            <person name="Adamska M."/>
            <person name="Darling A."/>
            <person name="Degnan S.M."/>
            <person name="Oakley T.H."/>
            <person name="Plachetzki D.C."/>
            <person name="Zhai Y."/>
            <person name="Adamski M."/>
            <person name="Calcino A."/>
            <person name="Cummins S.F."/>
            <person name="Goodstein D.M."/>
            <person name="Harris C."/>
            <person name="Jackson D.J."/>
            <person name="Leys S.P."/>
            <person name="Shu S."/>
            <person name="Woodcroft B.J."/>
            <person name="Vervoort M."/>
            <person name="Kosik K.S."/>
            <person name="Manning G."/>
            <person name="Degnan B.M."/>
            <person name="Rokhsar D.S."/>
        </authorList>
    </citation>
    <scope>NUCLEOTIDE SEQUENCE [LARGE SCALE GENOMIC DNA]</scope>
</reference>
<evidence type="ECO:0000313" key="11">
    <source>
        <dbReference type="EnsemblMetazoa" id="Aqu2.1.37875_001"/>
    </source>
</evidence>
<comment type="function">
    <text evidence="8 9">Required for the first step of diphthamide biosynthesis, a post-translational modification of histidine which occurs in elongation factor 2. DPH1 and DPH2 transfer a 3-amino-3-carboxypropyl (ACP) group from S-adenosyl-L-methionine (SAM) to a histidine residue, the reaction is assisted by a reduction system comprising DPH3 and a NADH-dependent reductase. Facilitates the reduction of the catalytic iron-sulfur cluster found in the DPH1 subunit.</text>
</comment>
<dbReference type="KEGG" id="aqu:100636022"/>
<dbReference type="InterPro" id="IPR042265">
    <property type="entry name" value="DPH1/DPH2_3"/>
</dbReference>
<dbReference type="SFLD" id="SFLDS00032">
    <property type="entry name" value="Radical_SAM_3-amino-3-carboxyp"/>
    <property type="match status" value="1"/>
</dbReference>
<dbReference type="GO" id="GO:0017183">
    <property type="term" value="P:protein histidyl modification to diphthamide"/>
    <property type="evidence" value="ECO:0007669"/>
    <property type="project" value="UniProtKB-UniPathway"/>
</dbReference>
<dbReference type="OrthoDB" id="449241at2759"/>
<dbReference type="InParanoid" id="A0A1X7VC47"/>
<comment type="pathway">
    <text evidence="2 9">Protein modification; peptidyl-diphthamide biosynthesis.</text>
</comment>
<accession>A0A1X7VC47</accession>
<dbReference type="GO" id="GO:0090560">
    <property type="term" value="F:2-(3-amino-3-carboxypropyl)histidine synthase activity"/>
    <property type="evidence" value="ECO:0007669"/>
    <property type="project" value="InterPro"/>
</dbReference>
<dbReference type="InterPro" id="IPR010014">
    <property type="entry name" value="DHP2"/>
</dbReference>
<evidence type="ECO:0000256" key="4">
    <source>
        <dbReference type="ARBA" id="ARBA00021914"/>
    </source>
</evidence>
<keyword evidence="7 9" id="KW-0411">Iron-sulfur</keyword>
<name>A0A1X7VC47_AMPQE</name>
<keyword evidence="6 9" id="KW-0408">Iron</keyword>
<dbReference type="GO" id="GO:0051536">
    <property type="term" value="F:iron-sulfur cluster binding"/>
    <property type="evidence" value="ECO:0007669"/>
    <property type="project" value="UniProtKB-KW"/>
</dbReference>
<dbReference type="SFLD" id="SFLDG01121">
    <property type="entry name" value="Diphthamide_biosynthesis"/>
    <property type="match status" value="1"/>
</dbReference>
<dbReference type="InterPro" id="IPR016435">
    <property type="entry name" value="DPH1/DPH2"/>
</dbReference>
<evidence type="ECO:0000256" key="2">
    <source>
        <dbReference type="ARBA" id="ARBA00005156"/>
    </source>
</evidence>
<evidence type="ECO:0000256" key="8">
    <source>
        <dbReference type="ARBA" id="ARBA00045159"/>
    </source>
</evidence>
<dbReference type="FunCoup" id="A0A1X7VC47">
    <property type="interactions" value="472"/>
</dbReference>
<dbReference type="PANTHER" id="PTHR10762">
    <property type="entry name" value="DIPHTHAMIDE BIOSYNTHESIS PROTEIN"/>
    <property type="match status" value="1"/>
</dbReference>
<dbReference type="Gene3D" id="3.40.50.11840">
    <property type="entry name" value="Diphthamide synthesis DPH1/DPH2 domain 1"/>
    <property type="match status" value="1"/>
</dbReference>
<organism evidence="11">
    <name type="scientific">Amphimedon queenslandica</name>
    <name type="common">Sponge</name>
    <dbReference type="NCBI Taxonomy" id="400682"/>
    <lineage>
        <taxon>Eukaryota</taxon>
        <taxon>Metazoa</taxon>
        <taxon>Porifera</taxon>
        <taxon>Demospongiae</taxon>
        <taxon>Heteroscleromorpha</taxon>
        <taxon>Haplosclerida</taxon>
        <taxon>Niphatidae</taxon>
        <taxon>Amphimedon</taxon>
    </lineage>
</organism>
<evidence type="ECO:0000256" key="6">
    <source>
        <dbReference type="ARBA" id="ARBA00023004"/>
    </source>
</evidence>
<dbReference type="AlphaFoldDB" id="A0A1X7VC47"/>
<reference evidence="11" key="2">
    <citation type="submission" date="2017-05" db="UniProtKB">
        <authorList>
            <consortium name="EnsemblMetazoa"/>
        </authorList>
    </citation>
    <scope>IDENTIFICATION</scope>
</reference>
<gene>
    <name evidence="11" type="primary">100636022</name>
</gene>
<evidence type="ECO:0000313" key="12">
    <source>
        <dbReference type="Proteomes" id="UP000007879"/>
    </source>
</evidence>
<evidence type="ECO:0000256" key="7">
    <source>
        <dbReference type="ARBA" id="ARBA00023014"/>
    </source>
</evidence>
<keyword evidence="12" id="KW-1185">Reference proteome</keyword>
<comment type="cofactor">
    <cofactor evidence="1">
        <name>[4Fe-4S] cluster</name>
        <dbReference type="ChEBI" id="CHEBI:49883"/>
    </cofactor>
</comment>
<dbReference type="eggNOG" id="KOG2648">
    <property type="taxonomic scope" value="Eukaryota"/>
</dbReference>
<proteinExistence type="inferred from homology"/>
<sequence length="477" mass="53670">MAGSLEVKEQVKGNGATCLSSRKRQDEEIWSYYELEKCLQFIKDHKTVTLQFPDDMLHESVRVSSILQRESKKDLFVLGDTSYGSCCVDEVGAEHIGSDGIIHFGTSCLTETKRLPVLYVFGKEEVDEVDLKEKFEELFPNKSEHIIVLYDVVYHHIISYFSNEVSSIYPNVIFSKLLVPSCDGVKSEGDISDGEESFIKRFGRCFNVTRPLSNYKIFYIGSEGPTLTNFMLTYRDNQFYSYNPSTCTSRVESLNVNQMLRKRYYLIQKAKEANTIGILVGTLGAVNYLSMIERLKEILKAVGKKFYTVAVGKLNPAKLANFMEVELYVIVACPHCSLLDTQEYYRPIVTPFEMEVACLKSRTWSGDIELSYQELLPGGSCHTDSMESDSSPDFSFLTGRLLSGAANEESGDCSDGQSLITRGSRDILLHSQGSGGPAYLKNRTWQGLERRLGETPVSSAEEGRSGLPINYSHEDYH</sequence>
<dbReference type="STRING" id="400682.A0A1X7VC47"/>
<dbReference type="FunFam" id="3.40.50.11840:FF:000002">
    <property type="entry name" value="2-(3-amino-3-carboxypropyl)histidine synthase subunit 2"/>
    <property type="match status" value="1"/>
</dbReference>
<dbReference type="UniPathway" id="UPA00559"/>
<dbReference type="GO" id="GO:0046872">
    <property type="term" value="F:metal ion binding"/>
    <property type="evidence" value="ECO:0007669"/>
    <property type="project" value="UniProtKB-KW"/>
</dbReference>
<dbReference type="EnsemblMetazoa" id="Aqu2.1.37875_001">
    <property type="protein sequence ID" value="Aqu2.1.37875_001"/>
    <property type="gene ID" value="Aqu2.1.37875"/>
</dbReference>
<dbReference type="NCBIfam" id="TIGR00272">
    <property type="entry name" value="DPH2"/>
    <property type="match status" value="1"/>
</dbReference>
<protein>
    <recommendedName>
        <fullName evidence="4 9">2-(3-amino-3-carboxypropyl)histidine synthase subunit 2</fullName>
    </recommendedName>
</protein>
<dbReference type="PANTHER" id="PTHR10762:SF2">
    <property type="entry name" value="2-(3-AMINO-3-CARBOXYPROPYL)HISTIDINE SYNTHASE SUBUNIT 2"/>
    <property type="match status" value="1"/>
</dbReference>
<evidence type="ECO:0000256" key="5">
    <source>
        <dbReference type="ARBA" id="ARBA00022723"/>
    </source>
</evidence>
<evidence type="ECO:0000256" key="1">
    <source>
        <dbReference type="ARBA" id="ARBA00001966"/>
    </source>
</evidence>